<dbReference type="NCBIfam" id="TIGR04085">
    <property type="entry name" value="rSAM_more_4Fe4S"/>
    <property type="match status" value="1"/>
</dbReference>
<keyword evidence="2" id="KW-0949">S-adenosyl-L-methionine</keyword>
<dbReference type="Pfam" id="PF04055">
    <property type="entry name" value="Radical_SAM"/>
    <property type="match status" value="1"/>
</dbReference>
<protein>
    <submittedName>
        <fullName evidence="8">Radical SAM protein</fullName>
    </submittedName>
</protein>
<feature type="domain" description="Radical SAM core" evidence="7">
    <location>
        <begin position="104"/>
        <end position="240"/>
    </location>
</feature>
<accession>A0A4S2AF81</accession>
<dbReference type="GO" id="GO:0051536">
    <property type="term" value="F:iron-sulfur cluster binding"/>
    <property type="evidence" value="ECO:0007669"/>
    <property type="project" value="UniProtKB-KW"/>
</dbReference>
<dbReference type="Gene3D" id="3.20.20.70">
    <property type="entry name" value="Aldolase class I"/>
    <property type="match status" value="1"/>
</dbReference>
<keyword evidence="9" id="KW-1185">Reference proteome</keyword>
<keyword evidence="4" id="KW-0408">Iron</keyword>
<organism evidence="8 9">
    <name type="scientific">Bacteroides muris</name>
    <name type="common">ex Afrizal et al. 2022</name>
    <dbReference type="NCBI Taxonomy" id="2516960"/>
    <lineage>
        <taxon>Bacteria</taxon>
        <taxon>Pseudomonadati</taxon>
        <taxon>Bacteroidota</taxon>
        <taxon>Bacteroidia</taxon>
        <taxon>Bacteroidales</taxon>
        <taxon>Bacteroidaceae</taxon>
        <taxon>Bacteroides</taxon>
    </lineage>
</organism>
<evidence type="ECO:0000256" key="1">
    <source>
        <dbReference type="ARBA" id="ARBA00001966"/>
    </source>
</evidence>
<dbReference type="InterPro" id="IPR023885">
    <property type="entry name" value="4Fe4S-binding_SPASM_dom"/>
</dbReference>
<dbReference type="InterPro" id="IPR058240">
    <property type="entry name" value="rSAM_sf"/>
</dbReference>
<dbReference type="GO" id="GO:0016491">
    <property type="term" value="F:oxidoreductase activity"/>
    <property type="evidence" value="ECO:0007669"/>
    <property type="project" value="InterPro"/>
</dbReference>
<gene>
    <name evidence="8" type="ORF">E5355_17430</name>
</gene>
<dbReference type="CDD" id="cd01335">
    <property type="entry name" value="Radical_SAM"/>
    <property type="match status" value="1"/>
</dbReference>
<dbReference type="GO" id="GO:0046872">
    <property type="term" value="F:metal ion binding"/>
    <property type="evidence" value="ECO:0007669"/>
    <property type="project" value="UniProtKB-KW"/>
</dbReference>
<comment type="similarity">
    <text evidence="6">Belongs to the radical SAM superfamily. Anaerobic sulfatase-maturating enzyme family.</text>
</comment>
<dbReference type="PANTHER" id="PTHR43273">
    <property type="entry name" value="ANAEROBIC SULFATASE-MATURATING ENZYME HOMOLOG ASLB-RELATED"/>
    <property type="match status" value="1"/>
</dbReference>
<dbReference type="PANTHER" id="PTHR43273:SF3">
    <property type="entry name" value="ANAEROBIC SULFATASE-MATURATING ENZYME HOMOLOG ASLB-RELATED"/>
    <property type="match status" value="1"/>
</dbReference>
<name>A0A4S2AF81_9BACE</name>
<dbReference type="Proteomes" id="UP000310532">
    <property type="component" value="Unassembled WGS sequence"/>
</dbReference>
<comment type="cofactor">
    <cofactor evidence="1">
        <name>[4Fe-4S] cluster</name>
        <dbReference type="ChEBI" id="CHEBI:49883"/>
    </cofactor>
</comment>
<evidence type="ECO:0000256" key="3">
    <source>
        <dbReference type="ARBA" id="ARBA00022723"/>
    </source>
</evidence>
<dbReference type="SFLD" id="SFLDG01067">
    <property type="entry name" value="SPASM/twitch_domain_containing"/>
    <property type="match status" value="1"/>
</dbReference>
<evidence type="ECO:0000313" key="8">
    <source>
        <dbReference type="EMBL" id="TGX99586.1"/>
    </source>
</evidence>
<dbReference type="AlphaFoldDB" id="A0A4S2AF81"/>
<evidence type="ECO:0000256" key="4">
    <source>
        <dbReference type="ARBA" id="ARBA00023004"/>
    </source>
</evidence>
<evidence type="ECO:0000256" key="6">
    <source>
        <dbReference type="ARBA" id="ARBA00023601"/>
    </source>
</evidence>
<proteinExistence type="inferred from homology"/>
<dbReference type="SUPFAM" id="SSF102114">
    <property type="entry name" value="Radical SAM enzymes"/>
    <property type="match status" value="1"/>
</dbReference>
<comment type="caution">
    <text evidence="8">The sequence shown here is derived from an EMBL/GenBank/DDBJ whole genome shotgun (WGS) entry which is preliminary data.</text>
</comment>
<dbReference type="EMBL" id="SRYZ01000064">
    <property type="protein sequence ID" value="TGX99586.1"/>
    <property type="molecule type" value="Genomic_DNA"/>
</dbReference>
<keyword evidence="5" id="KW-0411">Iron-sulfur</keyword>
<evidence type="ECO:0000313" key="9">
    <source>
        <dbReference type="Proteomes" id="UP000310532"/>
    </source>
</evidence>
<sequence>MLSLHVLIYNEAMVESKYNYYIQNGNDTICLNGISKAVFSVNKSSFDFIKVLLSDVELQQQEEAITKELVRMRFLVEDNEQETNYLLENKRKDANSSLFHLILNPTQDCIFRCWYCYETHKKGEMSKTTLESLKKLIIKVLDREDIDKLMLGWFGGEPLMYFDEIVYPLSVFAKEEAEKRNKGFFCNMTSNGFLLTEEVAKKCTLIGLNTIQVTLDGDEKRHNKTRNMKGQPSFRKIIDNCVGYCLDTSNNRVLLRINYTDDTIRLDFAEILDIIPVGVRAQIEIQFKRVWQTYEKKTDKTPDGLLDNVENLKKKGFHLSCGMDFGFVEGCLCYADRNNYVNLNFDGKVYKCTAVDYNEKNALGYLSENGDIVWEDSIQHDLSLKPYVEDTKCMECNLLPICGGPCFRRKYESVAQNKDFCIKELLDTDVDMFVKQYYNDTLRKIERRRTLANI</sequence>
<keyword evidence="3" id="KW-0479">Metal-binding</keyword>
<dbReference type="UniPathway" id="UPA00782"/>
<evidence type="ECO:0000259" key="7">
    <source>
        <dbReference type="Pfam" id="PF04055"/>
    </source>
</evidence>
<reference evidence="8 9" key="1">
    <citation type="submission" date="2019-04" db="EMBL/GenBank/DDBJ databases">
        <title>Microbes associate with the intestines of laboratory mice.</title>
        <authorList>
            <person name="Navarre W."/>
            <person name="Wong E."/>
            <person name="Huang K."/>
            <person name="Tropini C."/>
            <person name="Ng K."/>
            <person name="Yu B."/>
        </authorList>
    </citation>
    <scope>NUCLEOTIDE SEQUENCE [LARGE SCALE GENOMIC DNA]</scope>
    <source>
        <strain evidence="8 9">NM69_E16B</strain>
    </source>
</reference>
<dbReference type="InterPro" id="IPR007197">
    <property type="entry name" value="rSAM"/>
</dbReference>
<evidence type="ECO:0000256" key="2">
    <source>
        <dbReference type="ARBA" id="ARBA00022691"/>
    </source>
</evidence>
<dbReference type="SFLD" id="SFLDS00029">
    <property type="entry name" value="Radical_SAM"/>
    <property type="match status" value="1"/>
</dbReference>
<dbReference type="InterPro" id="IPR013785">
    <property type="entry name" value="Aldolase_TIM"/>
</dbReference>
<evidence type="ECO:0000256" key="5">
    <source>
        <dbReference type="ARBA" id="ARBA00023014"/>
    </source>
</evidence>
<dbReference type="InterPro" id="IPR023867">
    <property type="entry name" value="Sulphatase_maturase_rSAM"/>
</dbReference>